<name>A0A1H8RW15_9BRAD</name>
<protein>
    <submittedName>
        <fullName evidence="3">Uncharacterized protein</fullName>
    </submittedName>
</protein>
<evidence type="ECO:0000256" key="1">
    <source>
        <dbReference type="SAM" id="MobiDB-lite"/>
    </source>
</evidence>
<feature type="transmembrane region" description="Helical" evidence="2">
    <location>
        <begin position="103"/>
        <end position="120"/>
    </location>
</feature>
<evidence type="ECO:0000256" key="2">
    <source>
        <dbReference type="SAM" id="Phobius"/>
    </source>
</evidence>
<sequence>MKDWFAVCAVGLVIIVGTAAGLGGTLAFLLAFGVTWYLLTARDIGFAQARDTLGIKLLPPIWRRSNWRWLGILFDDGEKLFKAATIALVVISAALMFEPDIVYGAAMLIAAFYVSEILRGKTKPPRRLVRILDAGAKVAEIESTPVAASPQAPIVQPVLTMAVEAAPEPARPTSDSTAVVPEVARPISRVIVARLRAARKPLPPRQRRVDQRPPGAKRTNPAKRRLRNKAKRPERTASSLPSRKPDYPIAIRTSKPLRRLPGVRRRTMRKPVTQLPRRSAAQITAAAER</sequence>
<keyword evidence="2" id="KW-1133">Transmembrane helix</keyword>
<keyword evidence="2" id="KW-0472">Membrane</keyword>
<keyword evidence="4" id="KW-1185">Reference proteome</keyword>
<feature type="transmembrane region" description="Helical" evidence="2">
    <location>
        <begin position="80"/>
        <end position="97"/>
    </location>
</feature>
<dbReference type="EMBL" id="FODT01000004">
    <property type="protein sequence ID" value="SEO70133.1"/>
    <property type="molecule type" value="Genomic_DNA"/>
</dbReference>
<dbReference type="RefSeq" id="WP_092683325.1">
    <property type="nucleotide sequence ID" value="NZ_FODT01000004.1"/>
</dbReference>
<organism evidence="3 4">
    <name type="scientific">Rhodopseudomonas pseudopalustris</name>
    <dbReference type="NCBI Taxonomy" id="1513892"/>
    <lineage>
        <taxon>Bacteria</taxon>
        <taxon>Pseudomonadati</taxon>
        <taxon>Pseudomonadota</taxon>
        <taxon>Alphaproteobacteria</taxon>
        <taxon>Hyphomicrobiales</taxon>
        <taxon>Nitrobacteraceae</taxon>
        <taxon>Rhodopseudomonas</taxon>
    </lineage>
</organism>
<feature type="compositionally biased region" description="Basic residues" evidence="1">
    <location>
        <begin position="255"/>
        <end position="269"/>
    </location>
</feature>
<dbReference type="Proteomes" id="UP000199615">
    <property type="component" value="Unassembled WGS sequence"/>
</dbReference>
<keyword evidence="2" id="KW-0812">Transmembrane</keyword>
<feature type="transmembrane region" description="Helical" evidence="2">
    <location>
        <begin position="12"/>
        <end position="39"/>
    </location>
</feature>
<feature type="region of interest" description="Disordered" evidence="1">
    <location>
        <begin position="198"/>
        <end position="289"/>
    </location>
</feature>
<accession>A0A1H8RW15</accession>
<reference evidence="4" key="1">
    <citation type="submission" date="2016-10" db="EMBL/GenBank/DDBJ databases">
        <authorList>
            <person name="Varghese N."/>
            <person name="Submissions S."/>
        </authorList>
    </citation>
    <scope>NUCLEOTIDE SEQUENCE [LARGE SCALE GENOMIC DNA]</scope>
    <source>
        <strain evidence="4">DSM 123</strain>
    </source>
</reference>
<dbReference type="OrthoDB" id="8141201at2"/>
<gene>
    <name evidence="3" type="ORF">SAMN05444123_104117</name>
</gene>
<evidence type="ECO:0000313" key="3">
    <source>
        <dbReference type="EMBL" id="SEO70133.1"/>
    </source>
</evidence>
<feature type="compositionally biased region" description="Basic residues" evidence="1">
    <location>
        <begin position="220"/>
        <end position="232"/>
    </location>
</feature>
<evidence type="ECO:0000313" key="4">
    <source>
        <dbReference type="Proteomes" id="UP000199615"/>
    </source>
</evidence>
<dbReference type="AlphaFoldDB" id="A0A1H8RW15"/>
<proteinExistence type="predicted"/>